<feature type="coiled-coil region" evidence="2">
    <location>
        <begin position="94"/>
        <end position="142"/>
    </location>
</feature>
<feature type="coiled-coil region" evidence="2">
    <location>
        <begin position="234"/>
        <end position="392"/>
    </location>
</feature>
<accession>A0ABQ9ECV7</accession>
<dbReference type="PANTHER" id="PTHR46292">
    <property type="entry name" value="COILED-COIL DOMAIN-CONTAINING PROTEIN 102A"/>
    <property type="match status" value="1"/>
</dbReference>
<evidence type="ECO:0008006" key="6">
    <source>
        <dbReference type="Google" id="ProtNLM"/>
    </source>
</evidence>
<comment type="caution">
    <text evidence="4">The sequence shown here is derived from an EMBL/GenBank/DDBJ whole genome shotgun (WGS) entry which is preliminary data.</text>
</comment>
<proteinExistence type="predicted"/>
<evidence type="ECO:0000256" key="2">
    <source>
        <dbReference type="SAM" id="Coils"/>
    </source>
</evidence>
<name>A0ABQ9ECV7_TEGGR</name>
<evidence type="ECO:0000313" key="5">
    <source>
        <dbReference type="Proteomes" id="UP001217089"/>
    </source>
</evidence>
<keyword evidence="1 2" id="KW-0175">Coiled coil</keyword>
<evidence type="ECO:0000256" key="3">
    <source>
        <dbReference type="SAM" id="MobiDB-lite"/>
    </source>
</evidence>
<feature type="region of interest" description="Disordered" evidence="3">
    <location>
        <begin position="1"/>
        <end position="62"/>
    </location>
</feature>
<organism evidence="4 5">
    <name type="scientific">Tegillarca granosa</name>
    <name type="common">Malaysian cockle</name>
    <name type="synonym">Anadara granosa</name>
    <dbReference type="NCBI Taxonomy" id="220873"/>
    <lineage>
        <taxon>Eukaryota</taxon>
        <taxon>Metazoa</taxon>
        <taxon>Spiralia</taxon>
        <taxon>Lophotrochozoa</taxon>
        <taxon>Mollusca</taxon>
        <taxon>Bivalvia</taxon>
        <taxon>Autobranchia</taxon>
        <taxon>Pteriomorphia</taxon>
        <taxon>Arcoida</taxon>
        <taxon>Arcoidea</taxon>
        <taxon>Arcidae</taxon>
        <taxon>Tegillarca</taxon>
    </lineage>
</organism>
<evidence type="ECO:0000256" key="1">
    <source>
        <dbReference type="ARBA" id="ARBA00023054"/>
    </source>
</evidence>
<reference evidence="4 5" key="1">
    <citation type="submission" date="2022-12" db="EMBL/GenBank/DDBJ databases">
        <title>Chromosome-level genome of Tegillarca granosa.</title>
        <authorList>
            <person name="Kim J."/>
        </authorList>
    </citation>
    <scope>NUCLEOTIDE SEQUENCE [LARGE SCALE GENOMIC DNA]</scope>
    <source>
        <strain evidence="4">Teg-2019</strain>
        <tissue evidence="4">Adductor muscle</tissue>
    </source>
</reference>
<keyword evidence="5" id="KW-1185">Reference proteome</keyword>
<sequence length="392" mass="45360">MSMSQKIKSGGSKGDVSFVRATGAGPPTPVNMASPPSREGSHTPSSQLSGLDNDWDDRDEIKMRELEEARARATQMEKTMRWWSDCTANWREKWSKVRNERNKAREENRQLRGKLEALVKECTSMKRQNQELTAENESLKKVAGQEVKNSEVAAKSENTGIKNETVDIPQQRRKSCEDANSNLNKQRLDVDCVSVESEGSLAEEKAALYELKLDEAQKTIFAERGERSMLIKSVEKLQVEYNALKSKYEDLKQTKQETMLEVNKLKDDHREEINRLLQEIEDESANRLSLDKRLGEVRREELNDLRHNHAKQKKNLQEKLTELDHTKRRAEQYEMEVKKLRGRVEELKRDLANAEDEADTQANTVRKLQRTNEELQEQMENLQVQLNHAQSR</sequence>
<protein>
    <recommendedName>
        <fullName evidence="6">Coiled-coil domain-containing protein 102A</fullName>
    </recommendedName>
</protein>
<dbReference type="PANTHER" id="PTHR46292:SF1">
    <property type="entry name" value="COILED-COIL DOMAIN-CONTAINING PROTEIN 102A"/>
    <property type="match status" value="1"/>
</dbReference>
<dbReference type="EMBL" id="JARBDR010000917">
    <property type="protein sequence ID" value="KAJ8303168.1"/>
    <property type="molecule type" value="Genomic_DNA"/>
</dbReference>
<gene>
    <name evidence="4" type="ORF">KUTeg_019564</name>
</gene>
<dbReference type="Proteomes" id="UP001217089">
    <property type="component" value="Unassembled WGS sequence"/>
</dbReference>
<evidence type="ECO:0000313" key="4">
    <source>
        <dbReference type="EMBL" id="KAJ8303168.1"/>
    </source>
</evidence>